<dbReference type="InterPro" id="IPR000683">
    <property type="entry name" value="Gfo/Idh/MocA-like_OxRdtase_N"/>
</dbReference>
<dbReference type="SUPFAM" id="SSF51735">
    <property type="entry name" value="NAD(P)-binding Rossmann-fold domains"/>
    <property type="match status" value="1"/>
</dbReference>
<name>A0A838YLC7_9GAMM</name>
<evidence type="ECO:0000256" key="2">
    <source>
        <dbReference type="ARBA" id="ARBA00023002"/>
    </source>
</evidence>
<dbReference type="GO" id="GO:0016491">
    <property type="term" value="F:oxidoreductase activity"/>
    <property type="evidence" value="ECO:0007669"/>
    <property type="project" value="UniProtKB-KW"/>
</dbReference>
<feature type="domain" description="GFO/IDH/MocA-like oxidoreductase" evidence="4">
    <location>
        <begin position="148"/>
        <end position="248"/>
    </location>
</feature>
<dbReference type="Pfam" id="PF22725">
    <property type="entry name" value="GFO_IDH_MocA_C3"/>
    <property type="match status" value="1"/>
</dbReference>
<keyword evidence="2" id="KW-0560">Oxidoreductase</keyword>
<accession>A0A838YLC7</accession>
<feature type="domain" description="Gfo/Idh/MocA-like oxidoreductase N-terminal" evidence="3">
    <location>
        <begin position="4"/>
        <end position="120"/>
    </location>
</feature>
<reference evidence="5 6" key="1">
    <citation type="submission" date="2020-06" db="EMBL/GenBank/DDBJ databases">
        <title>Dysbiosis in marine aquaculture revealed through microbiome analysis: reverse ecology for environmental sustainability.</title>
        <authorList>
            <person name="Haro-Moreno J.M."/>
            <person name="Coutinho F.H."/>
            <person name="Zaragoza-Solas A."/>
            <person name="Picazo A."/>
            <person name="Almagro-Moreno S."/>
            <person name="Lopez-Perez M."/>
        </authorList>
    </citation>
    <scope>NUCLEOTIDE SEQUENCE [LARGE SCALE GENOMIC DNA]</scope>
    <source>
        <strain evidence="5">MCMED-G42</strain>
    </source>
</reference>
<evidence type="ECO:0000259" key="4">
    <source>
        <dbReference type="Pfam" id="PF22725"/>
    </source>
</evidence>
<comment type="caution">
    <text evidence="5">The sequence shown here is derived from an EMBL/GenBank/DDBJ whole genome shotgun (WGS) entry which is preliminary data.</text>
</comment>
<sequence length="306" mass="34035">MSKVRWGIIGTGSIANAFAHSIKYCNHSELIAVFGRNKETLQTFSQKFDVAGINDIDELVASNGIDAIYIATPHSSHYEYALQAIKNNKHVLCEKPIAMNHIESMVLFGLAKDCGVFLMEAYMYRTHPQTFNILKNIESLCGTNEKVKINASFGFHAEIPKDHRLRNPMLGGGAIMDVGCYPLSMSKLLAGYILKKPYAVPRSIEVSGNLDETGVDSNSKARILFSENIEANISCAINEVYENNLEIISGDYKLSVSQPWHCGQFQDGHSSIKVYSNNKLVDEISYKDEVGLFTREIDHASECILN</sequence>
<comment type="similarity">
    <text evidence="1">Belongs to the Gfo/Idh/MocA family.</text>
</comment>
<evidence type="ECO:0000256" key="1">
    <source>
        <dbReference type="ARBA" id="ARBA00010928"/>
    </source>
</evidence>
<dbReference type="PANTHER" id="PTHR22604">
    <property type="entry name" value="OXIDOREDUCTASES"/>
    <property type="match status" value="1"/>
</dbReference>
<dbReference type="AlphaFoldDB" id="A0A838YLC7"/>
<feature type="non-terminal residue" evidence="5">
    <location>
        <position position="306"/>
    </location>
</feature>
<dbReference type="Gene3D" id="3.40.50.720">
    <property type="entry name" value="NAD(P)-binding Rossmann-like Domain"/>
    <property type="match status" value="1"/>
</dbReference>
<dbReference type="InterPro" id="IPR050984">
    <property type="entry name" value="Gfo/Idh/MocA_domain"/>
</dbReference>
<dbReference type="Proteomes" id="UP000585327">
    <property type="component" value="Unassembled WGS sequence"/>
</dbReference>
<dbReference type="PANTHER" id="PTHR22604:SF105">
    <property type="entry name" value="TRANS-1,2-DIHYDROBENZENE-1,2-DIOL DEHYDROGENASE"/>
    <property type="match status" value="1"/>
</dbReference>
<gene>
    <name evidence="5" type="ORF">H2021_04035</name>
</gene>
<dbReference type="EMBL" id="JACETM010000054">
    <property type="protein sequence ID" value="MBA4724370.1"/>
    <property type="molecule type" value="Genomic_DNA"/>
</dbReference>
<evidence type="ECO:0000313" key="6">
    <source>
        <dbReference type="Proteomes" id="UP000585327"/>
    </source>
</evidence>
<evidence type="ECO:0000313" key="5">
    <source>
        <dbReference type="EMBL" id="MBA4724370.1"/>
    </source>
</evidence>
<evidence type="ECO:0000259" key="3">
    <source>
        <dbReference type="Pfam" id="PF01408"/>
    </source>
</evidence>
<organism evidence="5 6">
    <name type="scientific">SAR86 cluster bacterium</name>
    <dbReference type="NCBI Taxonomy" id="2030880"/>
    <lineage>
        <taxon>Bacteria</taxon>
        <taxon>Pseudomonadati</taxon>
        <taxon>Pseudomonadota</taxon>
        <taxon>Gammaproteobacteria</taxon>
        <taxon>SAR86 cluster</taxon>
    </lineage>
</organism>
<dbReference type="SUPFAM" id="SSF55347">
    <property type="entry name" value="Glyceraldehyde-3-phosphate dehydrogenase-like, C-terminal domain"/>
    <property type="match status" value="1"/>
</dbReference>
<dbReference type="InterPro" id="IPR055170">
    <property type="entry name" value="GFO_IDH_MocA-like_dom"/>
</dbReference>
<dbReference type="Pfam" id="PF01408">
    <property type="entry name" value="GFO_IDH_MocA"/>
    <property type="match status" value="1"/>
</dbReference>
<protein>
    <submittedName>
        <fullName evidence="5">Gfo/Idh/MocA family oxidoreductase</fullName>
    </submittedName>
</protein>
<dbReference type="GO" id="GO:0000166">
    <property type="term" value="F:nucleotide binding"/>
    <property type="evidence" value="ECO:0007669"/>
    <property type="project" value="InterPro"/>
</dbReference>
<dbReference type="Gene3D" id="3.30.360.10">
    <property type="entry name" value="Dihydrodipicolinate Reductase, domain 2"/>
    <property type="match status" value="1"/>
</dbReference>
<dbReference type="InterPro" id="IPR036291">
    <property type="entry name" value="NAD(P)-bd_dom_sf"/>
</dbReference>
<proteinExistence type="inferred from homology"/>